<gene>
    <name evidence="12" type="ORF">B0A50_00195</name>
</gene>
<dbReference type="GO" id="GO:0016020">
    <property type="term" value="C:membrane"/>
    <property type="evidence" value="ECO:0007669"/>
    <property type="project" value="TreeGrafter"/>
</dbReference>
<dbReference type="PROSITE" id="PS50089">
    <property type="entry name" value="ZF_RING_2"/>
    <property type="match status" value="1"/>
</dbReference>
<dbReference type="Gene3D" id="3.40.1090.10">
    <property type="entry name" value="Cytosolic phospholipase A2 catalytic domain"/>
    <property type="match status" value="1"/>
</dbReference>
<feature type="region of interest" description="Disordered" evidence="9">
    <location>
        <begin position="1"/>
        <end position="28"/>
    </location>
</feature>
<keyword evidence="4" id="KW-0862">Zinc</keyword>
<keyword evidence="3" id="KW-0378">Hydrolase</keyword>
<evidence type="ECO:0000256" key="5">
    <source>
        <dbReference type="ARBA" id="ARBA00022963"/>
    </source>
</evidence>
<feature type="short sequence motif" description="DGA/G" evidence="8">
    <location>
        <begin position="921"/>
        <end position="923"/>
    </location>
</feature>
<dbReference type="Proteomes" id="UP000308549">
    <property type="component" value="Unassembled WGS sequence"/>
</dbReference>
<dbReference type="CDD" id="cd19757">
    <property type="entry name" value="Bbox1"/>
    <property type="match status" value="1"/>
</dbReference>
<dbReference type="GO" id="GO:0016042">
    <property type="term" value="P:lipid catabolic process"/>
    <property type="evidence" value="ECO:0007669"/>
    <property type="project" value="UniProtKB-KW"/>
</dbReference>
<feature type="short sequence motif" description="GXGXXG" evidence="8">
    <location>
        <begin position="731"/>
        <end position="736"/>
    </location>
</feature>
<organism evidence="12 13">
    <name type="scientific">Salinomyces thailandicus</name>
    <dbReference type="NCBI Taxonomy" id="706561"/>
    <lineage>
        <taxon>Eukaryota</taxon>
        <taxon>Fungi</taxon>
        <taxon>Dikarya</taxon>
        <taxon>Ascomycota</taxon>
        <taxon>Pezizomycotina</taxon>
        <taxon>Dothideomycetes</taxon>
        <taxon>Dothideomycetidae</taxon>
        <taxon>Mycosphaerellales</taxon>
        <taxon>Teratosphaeriaceae</taxon>
        <taxon>Salinomyces</taxon>
    </lineage>
</organism>
<dbReference type="EMBL" id="NAJL01000001">
    <property type="protein sequence ID" value="TKA34215.1"/>
    <property type="molecule type" value="Genomic_DNA"/>
</dbReference>
<dbReference type="InterPro" id="IPR002641">
    <property type="entry name" value="PNPLA_dom"/>
</dbReference>
<feature type="compositionally biased region" description="Basic and acidic residues" evidence="9">
    <location>
        <begin position="1255"/>
        <end position="1271"/>
    </location>
</feature>
<feature type="region of interest" description="Disordered" evidence="9">
    <location>
        <begin position="1247"/>
        <end position="1277"/>
    </location>
</feature>
<feature type="region of interest" description="Disordered" evidence="9">
    <location>
        <begin position="1341"/>
        <end position="1389"/>
    </location>
</feature>
<sequence length="1544" mass="172155">MPMDDVSPESEPESVDSDDGPAGECEDDRCNGPQLPVWHCVDCDSSYCSDCWPRQGPHKPRKKGRDGVPHVKSNPHVVRRLKAILSPTRKSDEIQKQHEDDSNTKWFGVTKDLTGRPNLEEHGRYASLMSSISPIESLTSRYPQLVSFIGITNAGKSTLIKLLVNHDVDNITAENRAIFPSPVVGSVVNDSLPTSGDVHLYADPATHAEQLPILYADCEGFEGGERIPLGARARRKVDTFKDDGGSPGHVHTRPIEWANTEESRQREYAVTALYPRLLYTFSDCVVFVLRNPKTFQSAVLAKLLEWGVAALEKSINQPALPHCIVAVNGTDPSVDEREWDIDYATQSLLASVRTALDPSEGVPRFRELAEYWRSLGKRIYSIEDLILRYYSTFKVIRIPSKPQYMTINEQVGKLHSRIKSNCEESFRAKRRARMLTNADELNVYLQSGFDHFTTHLDVPFNFMQISLLRNPIPNDFGGHILQLCTTISSQQPHIQPERVSWLFERLSVMLASCVLLDCARYRKGRVDQLFTNYEKFFDYAMGEYLELHYPCCFVNSDGRRCQVVKARHLAKGHQDDKGIIAAGDYEASFEPGFVKAWKSQLRMAIDGIHRDFSYELEQASQTPDIQAIPEERIALDLHAEYLNQFFEAVGPAAAIRSHATCFCCLMDVPEHPLPCGHVLCTACVRAYGKPLKSAVALNCCPLHREATNWVKAAHIKFKPAGAGVRILSLDGGGIRGIVQLEVLRAIEQSLGGYLPVQNFFDLIVGTGTGGMLGAALAMRDRTVDSCIDMFCCLCDHAFTPRLKGMPIINQIAQVFGNGPKFKTKPLYSALKTAFGDDDELFGPSSRIRPGSRVALTTTSVTGRESIVLASYRRPEDSMPVYSFERPHEPDMELKTWEGVAAALATPGYFRRFDFHGKTYLDGALRCPNPAFVADRERKLIWPDTDEPDLFLSLGTGQNRIMVLNKLSDRPKEAQPTTVIPQPGQTLNEARKASSRWRARRVDDVLDAESAWTDFRDFALREKPEAKGRRFIRFNPDLDREPPAGDSKGDIEALQMNVRKRLQTPHRLAALRNVAHRLVASSFYLQVQAKAGPEKTEQMLSGVISCRFDDGSMEMMALGKILADRRGQEFEPYFLVKPDMDSSELQNKVFITENVIRGMTDSAVFGLPNVYIPLRDQSRATSITLFLSAHDGLEPDGFTISGFPKVILGEIPGAKHRRKTTRMSSPQHSLRGPMRNFANMSIDGDALSLNGSTLGRESRGSTRESRDGRSSEDSWQQTQARMAAFNGTDGKPKMSLADIIAQNQGQGSSIKQRTNRFWTYIGNNHMAQHPEMYTADELAQHGISASGRQSASPPPNEGRTPAFMSPTLTTASTRSSATQQEVQEHDETRQSIHSVARELPKEPEPASREETEQDRVARKIRAQYQLAAAHNSLRPSDRDREPNPPPRRTTSLPTPDPDPNISRPPGAPSSSSLSSSDDDEEQDPTHRTSHSDDNDNGNDTDTTHTHYSGQAVQAQFTRASPVVQVRIRNSLDSILSMYSTNGSSL</sequence>
<protein>
    <recommendedName>
        <fullName evidence="14">FabD/lysophospholipase-like protein</fullName>
    </recommendedName>
</protein>
<dbReference type="GO" id="GO:0046486">
    <property type="term" value="P:glycerolipid metabolic process"/>
    <property type="evidence" value="ECO:0007669"/>
    <property type="project" value="UniProtKB-ARBA"/>
</dbReference>
<keyword evidence="1" id="KW-0479">Metal-binding</keyword>
<feature type="compositionally biased region" description="Acidic residues" evidence="9">
    <location>
        <begin position="1"/>
        <end position="27"/>
    </location>
</feature>
<evidence type="ECO:0000256" key="1">
    <source>
        <dbReference type="ARBA" id="ARBA00022723"/>
    </source>
</evidence>
<keyword evidence="5" id="KW-0442">Lipid degradation</keyword>
<evidence type="ECO:0008006" key="14">
    <source>
        <dbReference type="Google" id="ProtNLM"/>
    </source>
</evidence>
<evidence type="ECO:0000256" key="4">
    <source>
        <dbReference type="ARBA" id="ARBA00022833"/>
    </source>
</evidence>
<proteinExistence type="predicted"/>
<keyword evidence="6" id="KW-0443">Lipid metabolism</keyword>
<feature type="region of interest" description="Disordered" evidence="9">
    <location>
        <begin position="1394"/>
        <end position="1413"/>
    </location>
</feature>
<evidence type="ECO:0000256" key="7">
    <source>
        <dbReference type="PROSITE-ProRule" id="PRU00175"/>
    </source>
</evidence>
<accession>A0A4U0UI02</accession>
<dbReference type="CDD" id="cd16449">
    <property type="entry name" value="RING-HC"/>
    <property type="match status" value="1"/>
</dbReference>
<dbReference type="GO" id="GO:0047499">
    <property type="term" value="F:calcium-independent phospholipase A2 activity"/>
    <property type="evidence" value="ECO:0007669"/>
    <property type="project" value="TreeGrafter"/>
</dbReference>
<dbReference type="SUPFAM" id="SSF52540">
    <property type="entry name" value="P-loop containing nucleoside triphosphate hydrolases"/>
    <property type="match status" value="1"/>
</dbReference>
<evidence type="ECO:0000256" key="8">
    <source>
        <dbReference type="PROSITE-ProRule" id="PRU01161"/>
    </source>
</evidence>
<dbReference type="PROSITE" id="PS51635">
    <property type="entry name" value="PNPLA"/>
    <property type="match status" value="1"/>
</dbReference>
<evidence type="ECO:0000259" key="11">
    <source>
        <dbReference type="PROSITE" id="PS51635"/>
    </source>
</evidence>
<dbReference type="GO" id="GO:0019369">
    <property type="term" value="P:arachidonate metabolic process"/>
    <property type="evidence" value="ECO:0007669"/>
    <property type="project" value="TreeGrafter"/>
</dbReference>
<keyword evidence="2 7" id="KW-0863">Zinc-finger</keyword>
<dbReference type="GO" id="GO:0008270">
    <property type="term" value="F:zinc ion binding"/>
    <property type="evidence" value="ECO:0007669"/>
    <property type="project" value="UniProtKB-KW"/>
</dbReference>
<evidence type="ECO:0000256" key="6">
    <source>
        <dbReference type="ARBA" id="ARBA00023098"/>
    </source>
</evidence>
<dbReference type="OrthoDB" id="194358at2759"/>
<dbReference type="CDD" id="cd07199">
    <property type="entry name" value="Pat17_PNPLA8_PNPLA9_like"/>
    <property type="match status" value="1"/>
</dbReference>
<comment type="caution">
    <text evidence="12">The sequence shown here is derived from an EMBL/GenBank/DDBJ whole genome shotgun (WGS) entry which is preliminary data.</text>
</comment>
<dbReference type="InterPro" id="IPR016035">
    <property type="entry name" value="Acyl_Trfase/lysoPLipase"/>
</dbReference>
<evidence type="ECO:0000313" key="13">
    <source>
        <dbReference type="Proteomes" id="UP000308549"/>
    </source>
</evidence>
<feature type="region of interest" description="Disordered" evidence="9">
    <location>
        <begin position="1427"/>
        <end position="1504"/>
    </location>
</feature>
<feature type="domain" description="PNPLA" evidence="11">
    <location>
        <begin position="727"/>
        <end position="934"/>
    </location>
</feature>
<evidence type="ECO:0000259" key="10">
    <source>
        <dbReference type="PROSITE" id="PS50089"/>
    </source>
</evidence>
<evidence type="ECO:0000313" key="12">
    <source>
        <dbReference type="EMBL" id="TKA34215.1"/>
    </source>
</evidence>
<evidence type="ECO:0000256" key="3">
    <source>
        <dbReference type="ARBA" id="ARBA00022801"/>
    </source>
</evidence>
<dbReference type="Pfam" id="PF01734">
    <property type="entry name" value="Patatin"/>
    <property type="match status" value="1"/>
</dbReference>
<comment type="caution">
    <text evidence="8">Lacks conserved residue(s) required for the propagation of feature annotation.</text>
</comment>
<dbReference type="InterPro" id="IPR017907">
    <property type="entry name" value="Znf_RING_CS"/>
</dbReference>
<feature type="compositionally biased region" description="Low complexity" evidence="9">
    <location>
        <begin position="1364"/>
        <end position="1377"/>
    </location>
</feature>
<feature type="compositionally biased region" description="Basic and acidic residues" evidence="9">
    <location>
        <begin position="1482"/>
        <end position="1492"/>
    </location>
</feature>
<feature type="region of interest" description="Disordered" evidence="9">
    <location>
        <begin position="1212"/>
        <end position="1232"/>
    </location>
</feature>
<feature type="domain" description="RING-type" evidence="10">
    <location>
        <begin position="661"/>
        <end position="704"/>
    </location>
</feature>
<evidence type="ECO:0000256" key="2">
    <source>
        <dbReference type="ARBA" id="ARBA00022771"/>
    </source>
</evidence>
<reference evidence="12 13" key="1">
    <citation type="submission" date="2017-03" db="EMBL/GenBank/DDBJ databases">
        <title>Genomes of endolithic fungi from Antarctica.</title>
        <authorList>
            <person name="Coleine C."/>
            <person name="Masonjones S."/>
            <person name="Stajich J.E."/>
        </authorList>
    </citation>
    <scope>NUCLEOTIDE SEQUENCE [LARGE SCALE GENOMIC DNA]</scope>
    <source>
        <strain evidence="12 13">CCFEE 6315</strain>
    </source>
</reference>
<evidence type="ECO:0000256" key="9">
    <source>
        <dbReference type="SAM" id="MobiDB-lite"/>
    </source>
</evidence>
<keyword evidence="13" id="KW-1185">Reference proteome</keyword>
<dbReference type="SUPFAM" id="SSF52151">
    <property type="entry name" value="FabD/lysophospholipase-like"/>
    <property type="match status" value="1"/>
</dbReference>
<dbReference type="PANTHER" id="PTHR24185">
    <property type="entry name" value="CALCIUM-INDEPENDENT PHOSPHOLIPASE A2-GAMMA"/>
    <property type="match status" value="1"/>
</dbReference>
<dbReference type="InterPro" id="IPR001841">
    <property type="entry name" value="Znf_RING"/>
</dbReference>
<dbReference type="InterPro" id="IPR027417">
    <property type="entry name" value="P-loop_NTPase"/>
</dbReference>
<name>A0A4U0UI02_9PEZI</name>
<dbReference type="PROSITE" id="PS00518">
    <property type="entry name" value="ZF_RING_1"/>
    <property type="match status" value="1"/>
</dbReference>
<dbReference type="PANTHER" id="PTHR24185:SF1">
    <property type="entry name" value="CALCIUM-INDEPENDENT PHOSPHOLIPASE A2-GAMMA"/>
    <property type="match status" value="1"/>
</dbReference>